<reference evidence="1 2" key="2">
    <citation type="journal article" date="2021" name="Curr. Genet.">
        <title>Genetic response to nitrogen starvation in the aggressive Eucalyptus foliar pathogen Teratosphaeria destructans.</title>
        <authorList>
            <person name="Havenga M."/>
            <person name="Wingfield B.D."/>
            <person name="Wingfield M.J."/>
            <person name="Dreyer L.L."/>
            <person name="Roets F."/>
            <person name="Aylward J."/>
        </authorList>
    </citation>
    <scope>NUCLEOTIDE SEQUENCE [LARGE SCALE GENOMIC DNA]</scope>
    <source>
        <strain evidence="1">CMW44962</strain>
    </source>
</reference>
<comment type="caution">
    <text evidence="1">The sequence shown here is derived from an EMBL/GenBank/DDBJ whole genome shotgun (WGS) entry which is preliminary data.</text>
</comment>
<accession>A0A9W7STR9</accession>
<dbReference type="AlphaFoldDB" id="A0A9W7STR9"/>
<organism evidence="1 2">
    <name type="scientific">Teratosphaeria destructans</name>
    <dbReference type="NCBI Taxonomy" id="418781"/>
    <lineage>
        <taxon>Eukaryota</taxon>
        <taxon>Fungi</taxon>
        <taxon>Dikarya</taxon>
        <taxon>Ascomycota</taxon>
        <taxon>Pezizomycotina</taxon>
        <taxon>Dothideomycetes</taxon>
        <taxon>Dothideomycetidae</taxon>
        <taxon>Mycosphaerellales</taxon>
        <taxon>Teratosphaeriaceae</taxon>
        <taxon>Teratosphaeria</taxon>
    </lineage>
</organism>
<name>A0A9W7STR9_9PEZI</name>
<keyword evidence="2" id="KW-1185">Reference proteome</keyword>
<reference evidence="1 2" key="1">
    <citation type="journal article" date="2018" name="IMA Fungus">
        <title>IMA Genome-F 10: Nine draft genome sequences of Claviceps purpurea s.lat., including C. arundinis, C. humidiphila, and C. cf. spartinae, pseudomolecules for the pitch canker pathogen Fusarium circinatum, draft genome of Davidsoniella eucalypti, Grosmannia galeiformis, Quambalaria eucalypti, and Teratosphaeria destructans.</title>
        <authorList>
            <person name="Wingfield B.D."/>
            <person name="Liu M."/>
            <person name="Nguyen H.D."/>
            <person name="Lane F.A."/>
            <person name="Morgan S.W."/>
            <person name="De Vos L."/>
            <person name="Wilken P.M."/>
            <person name="Duong T.A."/>
            <person name="Aylward J."/>
            <person name="Coetzee M.P."/>
            <person name="Dadej K."/>
            <person name="De Beer Z.W."/>
            <person name="Findlay W."/>
            <person name="Havenga M."/>
            <person name="Kolarik M."/>
            <person name="Menzies J.G."/>
            <person name="Naidoo K."/>
            <person name="Pochopski O."/>
            <person name="Shoukouhi P."/>
            <person name="Santana Q.C."/>
            <person name="Seifert K.A."/>
            <person name="Soal N."/>
            <person name="Steenkamp E.T."/>
            <person name="Tatham C.T."/>
            <person name="van der Nest M.A."/>
            <person name="Wingfield M.J."/>
        </authorList>
    </citation>
    <scope>NUCLEOTIDE SEQUENCE [LARGE SCALE GENOMIC DNA]</scope>
    <source>
        <strain evidence="1">CMW44962</strain>
    </source>
</reference>
<gene>
    <name evidence="1" type="ORF">Tdes44962_MAKER02417</name>
</gene>
<dbReference type="Proteomes" id="UP001138500">
    <property type="component" value="Unassembled WGS sequence"/>
</dbReference>
<sequence>MQDRPGPVATTGLLRAELRHSMLRCAAWVVILSSTLREPVRARFVWYVHRRPAGDTARLEQKTQCLYFGLRAASNSLSPIEIIEM</sequence>
<protein>
    <submittedName>
        <fullName evidence="1">Uncharacterized protein</fullName>
    </submittedName>
</protein>
<evidence type="ECO:0000313" key="2">
    <source>
        <dbReference type="Proteomes" id="UP001138500"/>
    </source>
</evidence>
<evidence type="ECO:0000313" key="1">
    <source>
        <dbReference type="EMBL" id="KAH9828498.1"/>
    </source>
</evidence>
<proteinExistence type="predicted"/>
<dbReference type="EMBL" id="RIBY02001556">
    <property type="protein sequence ID" value="KAH9828498.1"/>
    <property type="molecule type" value="Genomic_DNA"/>
</dbReference>